<evidence type="ECO:0000256" key="1">
    <source>
        <dbReference type="SAM" id="MobiDB-lite"/>
    </source>
</evidence>
<accession>A0ABP7M734</accession>
<dbReference type="Proteomes" id="UP001501000">
    <property type="component" value="Unassembled WGS sequence"/>
</dbReference>
<feature type="compositionally biased region" description="Basic residues" evidence="1">
    <location>
        <begin position="41"/>
        <end position="51"/>
    </location>
</feature>
<evidence type="ECO:0000313" key="3">
    <source>
        <dbReference type="Proteomes" id="UP001501000"/>
    </source>
</evidence>
<sequence length="69" mass="7343">MLNSSGFLGQYKNAFPQRADLRAERGARAGPPAVRPPVTRRVPRVAVRPRRGPGPGAPTATPREGAART</sequence>
<comment type="caution">
    <text evidence="2">The sequence shown here is derived from an EMBL/GenBank/DDBJ whole genome shotgun (WGS) entry which is preliminary data.</text>
</comment>
<gene>
    <name evidence="2" type="ORF">GCM10022244_27600</name>
</gene>
<organism evidence="2 3">
    <name type="scientific">Streptomyces gulbargensis</name>
    <dbReference type="NCBI Taxonomy" id="364901"/>
    <lineage>
        <taxon>Bacteria</taxon>
        <taxon>Bacillati</taxon>
        <taxon>Actinomycetota</taxon>
        <taxon>Actinomycetes</taxon>
        <taxon>Kitasatosporales</taxon>
        <taxon>Streptomycetaceae</taxon>
        <taxon>Streptomyces</taxon>
    </lineage>
</organism>
<feature type="region of interest" description="Disordered" evidence="1">
    <location>
        <begin position="22"/>
        <end position="69"/>
    </location>
</feature>
<name>A0ABP7M734_9ACTN</name>
<evidence type="ECO:0000313" key="2">
    <source>
        <dbReference type="EMBL" id="GAA3916642.1"/>
    </source>
</evidence>
<proteinExistence type="predicted"/>
<reference evidence="3" key="1">
    <citation type="journal article" date="2019" name="Int. J. Syst. Evol. Microbiol.">
        <title>The Global Catalogue of Microorganisms (GCM) 10K type strain sequencing project: providing services to taxonomists for standard genome sequencing and annotation.</title>
        <authorList>
            <consortium name="The Broad Institute Genomics Platform"/>
            <consortium name="The Broad Institute Genome Sequencing Center for Infectious Disease"/>
            <person name="Wu L."/>
            <person name="Ma J."/>
        </authorList>
    </citation>
    <scope>NUCLEOTIDE SEQUENCE [LARGE SCALE GENOMIC DNA]</scope>
    <source>
        <strain evidence="3">JCM 16956</strain>
    </source>
</reference>
<feature type="compositionally biased region" description="Low complexity" evidence="1">
    <location>
        <begin position="57"/>
        <end position="69"/>
    </location>
</feature>
<feature type="compositionally biased region" description="Low complexity" evidence="1">
    <location>
        <begin position="28"/>
        <end position="40"/>
    </location>
</feature>
<keyword evidence="3" id="KW-1185">Reference proteome</keyword>
<dbReference type="EMBL" id="BAABAJ010000007">
    <property type="protein sequence ID" value="GAA3916642.1"/>
    <property type="molecule type" value="Genomic_DNA"/>
</dbReference>
<protein>
    <submittedName>
        <fullName evidence="2">Uncharacterized protein</fullName>
    </submittedName>
</protein>